<keyword evidence="1" id="KW-1133">Transmembrane helix</keyword>
<feature type="transmembrane region" description="Helical" evidence="1">
    <location>
        <begin position="111"/>
        <end position="135"/>
    </location>
</feature>
<sequence length="139" mass="15612">MKFKKQISKIILLLILFTMAYIGFHLTFTLYQLLNNDKVIWQQLVAIIALNIVTISVMGAIINTIRLLSINAQLKRANKIIRQISYFWINSGVALFGLIPAIYLNATSEKIILGLGIILCPFGVVVFMDTISALLKETI</sequence>
<protein>
    <submittedName>
        <fullName evidence="2">Uncharacterized protein</fullName>
    </submittedName>
</protein>
<reference evidence="2 3" key="1">
    <citation type="journal article" date="2015" name="Genome Announc.">
        <title>Expanding the biotechnology potential of lactobacilli through comparative genomics of 213 strains and associated genera.</title>
        <authorList>
            <person name="Sun Z."/>
            <person name="Harris H.M."/>
            <person name="McCann A."/>
            <person name="Guo C."/>
            <person name="Argimon S."/>
            <person name="Zhang W."/>
            <person name="Yang X."/>
            <person name="Jeffery I.B."/>
            <person name="Cooney J.C."/>
            <person name="Kagawa T.F."/>
            <person name="Liu W."/>
            <person name="Song Y."/>
            <person name="Salvetti E."/>
            <person name="Wrobel A."/>
            <person name="Rasinkangas P."/>
            <person name="Parkhill J."/>
            <person name="Rea M.C."/>
            <person name="O'Sullivan O."/>
            <person name="Ritari J."/>
            <person name="Douillard F.P."/>
            <person name="Paul Ross R."/>
            <person name="Yang R."/>
            <person name="Briner A.E."/>
            <person name="Felis G.E."/>
            <person name="de Vos W.M."/>
            <person name="Barrangou R."/>
            <person name="Klaenhammer T.R."/>
            <person name="Caufield P.W."/>
            <person name="Cui Y."/>
            <person name="Zhang H."/>
            <person name="O'Toole P.W."/>
        </authorList>
    </citation>
    <scope>NUCLEOTIDE SEQUENCE [LARGE SCALE GENOMIC DNA]</scope>
    <source>
        <strain evidence="2 3">DSM 23026</strain>
    </source>
</reference>
<feature type="transmembrane region" description="Helical" evidence="1">
    <location>
        <begin position="86"/>
        <end position="105"/>
    </location>
</feature>
<dbReference type="AlphaFoldDB" id="A0A0R2NJR7"/>
<dbReference type="PATRIC" id="fig|480391.4.peg.1274"/>
<gene>
    <name evidence="2" type="ORF">IV88_GL001256</name>
</gene>
<evidence type="ECO:0000256" key="1">
    <source>
        <dbReference type="SAM" id="Phobius"/>
    </source>
</evidence>
<feature type="transmembrane region" description="Helical" evidence="1">
    <location>
        <begin position="40"/>
        <end position="65"/>
    </location>
</feature>
<dbReference type="RefSeq" id="WP_057798127.1">
    <property type="nucleotide sequence ID" value="NZ_BJZZ01000004.1"/>
</dbReference>
<comment type="caution">
    <text evidence="2">The sequence shown here is derived from an EMBL/GenBank/DDBJ whole genome shotgun (WGS) entry which is preliminary data.</text>
</comment>
<dbReference type="EMBL" id="JQCQ01000004">
    <property type="protein sequence ID" value="KRO25988.1"/>
    <property type="molecule type" value="Genomic_DNA"/>
</dbReference>
<evidence type="ECO:0000313" key="3">
    <source>
        <dbReference type="Proteomes" id="UP000051249"/>
    </source>
</evidence>
<name>A0A0R2NJR7_9LACO</name>
<organism evidence="2 3">
    <name type="scientific">Pediococcus argentinicus</name>
    <dbReference type="NCBI Taxonomy" id="480391"/>
    <lineage>
        <taxon>Bacteria</taxon>
        <taxon>Bacillati</taxon>
        <taxon>Bacillota</taxon>
        <taxon>Bacilli</taxon>
        <taxon>Lactobacillales</taxon>
        <taxon>Lactobacillaceae</taxon>
        <taxon>Pediococcus</taxon>
    </lineage>
</organism>
<keyword evidence="1" id="KW-0472">Membrane</keyword>
<feature type="transmembrane region" description="Helical" evidence="1">
    <location>
        <begin position="12"/>
        <end position="34"/>
    </location>
</feature>
<accession>A0A0R2NJR7</accession>
<keyword evidence="3" id="KW-1185">Reference proteome</keyword>
<evidence type="ECO:0000313" key="2">
    <source>
        <dbReference type="EMBL" id="KRO25988.1"/>
    </source>
</evidence>
<proteinExistence type="predicted"/>
<dbReference type="Proteomes" id="UP000051249">
    <property type="component" value="Unassembled WGS sequence"/>
</dbReference>
<keyword evidence="1" id="KW-0812">Transmembrane</keyword>